<proteinExistence type="predicted"/>
<evidence type="ECO:0000313" key="4">
    <source>
        <dbReference type="Proteomes" id="UP001267426"/>
    </source>
</evidence>
<dbReference type="Proteomes" id="UP001267426">
    <property type="component" value="Unassembled WGS sequence"/>
</dbReference>
<evidence type="ECO:0000259" key="2">
    <source>
        <dbReference type="Pfam" id="PF07715"/>
    </source>
</evidence>
<dbReference type="EMBL" id="JAVRHT010000008">
    <property type="protein sequence ID" value="MDT0631102.1"/>
    <property type="molecule type" value="Genomic_DNA"/>
</dbReference>
<evidence type="ECO:0000256" key="1">
    <source>
        <dbReference type="SAM" id="SignalP"/>
    </source>
</evidence>
<reference evidence="3 4" key="1">
    <citation type="submission" date="2023-09" db="EMBL/GenBank/DDBJ databases">
        <authorList>
            <person name="Rey-Velasco X."/>
        </authorList>
    </citation>
    <scope>NUCLEOTIDE SEQUENCE [LARGE SCALE GENOMIC DNA]</scope>
    <source>
        <strain evidence="3 4">F394</strain>
    </source>
</reference>
<dbReference type="Pfam" id="PF07715">
    <property type="entry name" value="Plug"/>
    <property type="match status" value="1"/>
</dbReference>
<feature type="chain" id="PRO_5046157707" evidence="1">
    <location>
        <begin position="20"/>
        <end position="243"/>
    </location>
</feature>
<dbReference type="Gene3D" id="2.60.40.1120">
    <property type="entry name" value="Carboxypeptidase-like, regulatory domain"/>
    <property type="match status" value="1"/>
</dbReference>
<sequence>MRTAPLLALLLLAPLAAFAQADTLYVGVQRPDGEPVVGATVQLGERGASTDAEGLTAFEDVAPGEHTVRVSFVGSLPVELEIELTAPGPWALAVNLEDATGLLGGVVVEGKQLERSRMARDGFFRRQQSGFGTVLDAEDLARRNPIVLSDALRGSVPGVLVQPGAFGTGVVSTRGRCRMGVYLDGSYSPALTEDLDIVPAQDVVAIEVYRGAQVPIQYRPVGRPGAACGVVLVWTTFSATNPR</sequence>
<dbReference type="InterPro" id="IPR013784">
    <property type="entry name" value="Carb-bd-like_fold"/>
</dbReference>
<dbReference type="InterPro" id="IPR037066">
    <property type="entry name" value="Plug_dom_sf"/>
</dbReference>
<accession>A0ABU3BP99</accession>
<protein>
    <submittedName>
        <fullName evidence="3">Carboxypeptidase regulatory-like domain-containing protein</fullName>
    </submittedName>
</protein>
<dbReference type="Pfam" id="PF13620">
    <property type="entry name" value="CarboxypepD_reg"/>
    <property type="match status" value="1"/>
</dbReference>
<feature type="signal peptide" evidence="1">
    <location>
        <begin position="1"/>
        <end position="19"/>
    </location>
</feature>
<evidence type="ECO:0000313" key="3">
    <source>
        <dbReference type="EMBL" id="MDT0631102.1"/>
    </source>
</evidence>
<name>A0ABU3BP99_9BACT</name>
<keyword evidence="4" id="KW-1185">Reference proteome</keyword>
<comment type="caution">
    <text evidence="3">The sequence shown here is derived from an EMBL/GenBank/DDBJ whole genome shotgun (WGS) entry which is preliminary data.</text>
</comment>
<feature type="domain" description="TonB-dependent receptor plug" evidence="2">
    <location>
        <begin position="133"/>
        <end position="213"/>
    </location>
</feature>
<dbReference type="RefSeq" id="WP_311662443.1">
    <property type="nucleotide sequence ID" value="NZ_JAVRHT010000008.1"/>
</dbReference>
<organism evidence="3 4">
    <name type="scientific">Rubrivirga litoralis</name>
    <dbReference type="NCBI Taxonomy" id="3075598"/>
    <lineage>
        <taxon>Bacteria</taxon>
        <taxon>Pseudomonadati</taxon>
        <taxon>Rhodothermota</taxon>
        <taxon>Rhodothermia</taxon>
        <taxon>Rhodothermales</taxon>
        <taxon>Rubricoccaceae</taxon>
        <taxon>Rubrivirga</taxon>
    </lineage>
</organism>
<dbReference type="InterPro" id="IPR012910">
    <property type="entry name" value="Plug_dom"/>
</dbReference>
<keyword evidence="1" id="KW-0732">Signal</keyword>
<dbReference type="Gene3D" id="2.170.130.10">
    <property type="entry name" value="TonB-dependent receptor, plug domain"/>
    <property type="match status" value="1"/>
</dbReference>
<dbReference type="SUPFAM" id="SSF56935">
    <property type="entry name" value="Porins"/>
    <property type="match status" value="1"/>
</dbReference>
<dbReference type="SUPFAM" id="SSF49452">
    <property type="entry name" value="Starch-binding domain-like"/>
    <property type="match status" value="1"/>
</dbReference>
<gene>
    <name evidence="3" type="ORF">RM540_05005</name>
</gene>